<accession>X0XLB8</accession>
<proteinExistence type="predicted"/>
<organism evidence="1">
    <name type="scientific">marine sediment metagenome</name>
    <dbReference type="NCBI Taxonomy" id="412755"/>
    <lineage>
        <taxon>unclassified sequences</taxon>
        <taxon>metagenomes</taxon>
        <taxon>ecological metagenomes</taxon>
    </lineage>
</organism>
<comment type="caution">
    <text evidence="1">The sequence shown here is derived from an EMBL/GenBank/DDBJ whole genome shotgun (WGS) entry which is preliminary data.</text>
</comment>
<gene>
    <name evidence="1" type="ORF">S01H1_63503</name>
</gene>
<evidence type="ECO:0000313" key="1">
    <source>
        <dbReference type="EMBL" id="GAG36132.1"/>
    </source>
</evidence>
<dbReference type="EMBL" id="BARS01041801">
    <property type="protein sequence ID" value="GAG36132.1"/>
    <property type="molecule type" value="Genomic_DNA"/>
</dbReference>
<feature type="non-terminal residue" evidence="1">
    <location>
        <position position="1"/>
    </location>
</feature>
<sequence length="57" mass="6417">TFSTSKSEKSLLCQDERIEDSKKRGTAPIIKEIEFINSYKSMILLLVAINGLSLKDN</sequence>
<reference evidence="1" key="1">
    <citation type="journal article" date="2014" name="Front. Microbiol.">
        <title>High frequency of phylogenetically diverse reductive dehalogenase-homologous genes in deep subseafloor sedimentary metagenomes.</title>
        <authorList>
            <person name="Kawai M."/>
            <person name="Futagami T."/>
            <person name="Toyoda A."/>
            <person name="Takaki Y."/>
            <person name="Nishi S."/>
            <person name="Hori S."/>
            <person name="Arai W."/>
            <person name="Tsubouchi T."/>
            <person name="Morono Y."/>
            <person name="Uchiyama I."/>
            <person name="Ito T."/>
            <person name="Fujiyama A."/>
            <person name="Inagaki F."/>
            <person name="Takami H."/>
        </authorList>
    </citation>
    <scope>NUCLEOTIDE SEQUENCE</scope>
    <source>
        <strain evidence="1">Expedition CK06-06</strain>
    </source>
</reference>
<dbReference type="AlphaFoldDB" id="X0XLB8"/>
<protein>
    <submittedName>
        <fullName evidence="1">Uncharacterized protein</fullName>
    </submittedName>
</protein>
<name>X0XLB8_9ZZZZ</name>